<dbReference type="SUPFAM" id="SSF56645">
    <property type="entry name" value="Acyl-CoA dehydrogenase NM domain-like"/>
    <property type="match status" value="1"/>
</dbReference>
<sequence length="389" mass="41505">MTDTRTNDPVAAAIALAPQIKAAKDEIQAQSTLPNSLVKAMAEANLFQLFVPRSIGGPEIDPITAFLAVEELSKVDGSVGWCSFVASAISIYSAWLPADVGREMFDQPLDIRAAGSFRPTADARRLDGGYLIGGRWNYVSGSDHANWLVLNCNIVGDSGPVFDSQGGPVTRLMIVPRSVAMVEKTWHTLGMRGTGSNDVVIEEAFVPNEHTCLLYEAAATDGPLYEPRTVTATGWTPFAAMGLGIARGAMDTFVRLATSSGSTTSPTLIRDRTAVQTVVGETEAIISGARAYALDAVGEMWESASRGGLDPGPQILQARLAITHAVRESVRAVDMLFYAAGTNSIHESNDLEQYFRDIHTAGQHIAALHSNFEYGGQLLLGLPHGASGW</sequence>
<dbReference type="InterPro" id="IPR036250">
    <property type="entry name" value="AcylCo_DH-like_C"/>
</dbReference>
<dbReference type="AlphaFoldDB" id="A0A160V887"/>
<dbReference type="SUPFAM" id="SSF47203">
    <property type="entry name" value="Acyl-CoA dehydrogenase C-terminal domain-like"/>
    <property type="match status" value="1"/>
</dbReference>
<keyword evidence="1" id="KW-0560">Oxidoreductase</keyword>
<dbReference type="InterPro" id="IPR046373">
    <property type="entry name" value="Acyl-CoA_Oxase/DH_mid-dom_sf"/>
</dbReference>
<dbReference type="InterPro" id="IPR013107">
    <property type="entry name" value="Acyl-CoA_DH_C"/>
</dbReference>
<dbReference type="Pfam" id="PF08028">
    <property type="entry name" value="Acyl-CoA_dh_2"/>
    <property type="match status" value="1"/>
</dbReference>
<dbReference type="InterPro" id="IPR009100">
    <property type="entry name" value="AcylCoA_DH/oxidase_NM_dom_sf"/>
</dbReference>
<dbReference type="PANTHER" id="PTHR43884:SF12">
    <property type="entry name" value="ISOVALERYL-COA DEHYDROGENASE, MITOCHONDRIAL-RELATED"/>
    <property type="match status" value="1"/>
</dbReference>
<dbReference type="InterPro" id="IPR013786">
    <property type="entry name" value="AcylCoA_DH/ox_N"/>
</dbReference>
<dbReference type="GO" id="GO:0050660">
    <property type="term" value="F:flavin adenine dinucleotide binding"/>
    <property type="evidence" value="ECO:0007669"/>
    <property type="project" value="InterPro"/>
</dbReference>
<evidence type="ECO:0000256" key="1">
    <source>
        <dbReference type="ARBA" id="ARBA00023002"/>
    </source>
</evidence>
<reference evidence="4" key="1">
    <citation type="submission" date="2015-10" db="EMBL/GenBank/DDBJ databases">
        <authorList>
            <person name="Gilbert D.G."/>
        </authorList>
    </citation>
    <scope>NUCLEOTIDE SEQUENCE</scope>
</reference>
<gene>
    <name evidence="4" type="ORF">MGWOODY_Clf381</name>
</gene>
<dbReference type="GO" id="GO:0003995">
    <property type="term" value="F:acyl-CoA dehydrogenase activity"/>
    <property type="evidence" value="ECO:0007669"/>
    <property type="project" value="TreeGrafter"/>
</dbReference>
<evidence type="ECO:0000259" key="3">
    <source>
        <dbReference type="Pfam" id="PF08028"/>
    </source>
</evidence>
<dbReference type="EMBL" id="FAXA01000196">
    <property type="protein sequence ID" value="CUV02164.1"/>
    <property type="molecule type" value="Genomic_DNA"/>
</dbReference>
<dbReference type="InterPro" id="IPR037069">
    <property type="entry name" value="AcylCoA_DH/ox_N_sf"/>
</dbReference>
<dbReference type="Gene3D" id="1.10.540.10">
    <property type="entry name" value="Acyl-CoA dehydrogenase/oxidase, N-terminal domain"/>
    <property type="match status" value="1"/>
</dbReference>
<dbReference type="Gene3D" id="2.40.110.10">
    <property type="entry name" value="Butyryl-CoA Dehydrogenase, subunit A, domain 2"/>
    <property type="match status" value="1"/>
</dbReference>
<evidence type="ECO:0000259" key="2">
    <source>
        <dbReference type="Pfam" id="PF02771"/>
    </source>
</evidence>
<evidence type="ECO:0000313" key="4">
    <source>
        <dbReference type="EMBL" id="CUV02164.1"/>
    </source>
</evidence>
<dbReference type="PIRSF" id="PIRSF016578">
    <property type="entry name" value="HsaA"/>
    <property type="match status" value="1"/>
</dbReference>
<feature type="domain" description="Acyl-CoA dehydrogenase/oxidase N-terminal" evidence="2">
    <location>
        <begin position="19"/>
        <end position="90"/>
    </location>
</feature>
<dbReference type="Gene3D" id="1.20.140.10">
    <property type="entry name" value="Butyryl-CoA Dehydrogenase, subunit A, domain 3"/>
    <property type="match status" value="1"/>
</dbReference>
<name>A0A160V887_9ZZZZ</name>
<organism evidence="4">
    <name type="scientific">hydrothermal vent metagenome</name>
    <dbReference type="NCBI Taxonomy" id="652676"/>
    <lineage>
        <taxon>unclassified sequences</taxon>
        <taxon>metagenomes</taxon>
        <taxon>ecological metagenomes</taxon>
    </lineage>
</organism>
<protein>
    <recommendedName>
        <fullName evidence="5">Pigment protein</fullName>
    </recommendedName>
</protein>
<accession>A0A160V887</accession>
<evidence type="ECO:0008006" key="5">
    <source>
        <dbReference type="Google" id="ProtNLM"/>
    </source>
</evidence>
<dbReference type="PANTHER" id="PTHR43884">
    <property type="entry name" value="ACYL-COA DEHYDROGENASE"/>
    <property type="match status" value="1"/>
</dbReference>
<dbReference type="Pfam" id="PF02771">
    <property type="entry name" value="Acyl-CoA_dh_N"/>
    <property type="match status" value="1"/>
</dbReference>
<feature type="domain" description="Acyl-CoA dehydrogenase C-terminal" evidence="3">
    <location>
        <begin position="238"/>
        <end position="366"/>
    </location>
</feature>
<proteinExistence type="predicted"/>